<proteinExistence type="predicted"/>
<dbReference type="GO" id="GO:0008757">
    <property type="term" value="F:S-adenosylmethionine-dependent methyltransferase activity"/>
    <property type="evidence" value="ECO:0007669"/>
    <property type="project" value="InterPro"/>
</dbReference>
<dbReference type="SUPFAM" id="SSF53335">
    <property type="entry name" value="S-adenosyl-L-methionine-dependent methyltransferases"/>
    <property type="match status" value="1"/>
</dbReference>
<dbReference type="Pfam" id="PF08241">
    <property type="entry name" value="Methyltransf_11"/>
    <property type="match status" value="1"/>
</dbReference>
<dbReference type="InterPro" id="IPR029063">
    <property type="entry name" value="SAM-dependent_MTases_sf"/>
</dbReference>
<dbReference type="AlphaFoldDB" id="A0A7R9XNI0"/>
<dbReference type="InterPro" id="IPR013216">
    <property type="entry name" value="Methyltransf_11"/>
</dbReference>
<gene>
    <name evidence="2" type="ORF">PAMY1081_LOCUS693</name>
</gene>
<organism evidence="2">
    <name type="scientific">Polyblepharides amylifera</name>
    <dbReference type="NCBI Taxonomy" id="1486889"/>
    <lineage>
        <taxon>Eukaryota</taxon>
        <taxon>Viridiplantae</taxon>
        <taxon>Chlorophyta</taxon>
        <taxon>Pyramimonadophyceae</taxon>
        <taxon>Pyramimonadales</taxon>
        <taxon>Polyblepharidaceae</taxon>
        <taxon>Polyblepharides</taxon>
    </lineage>
</organism>
<protein>
    <recommendedName>
        <fullName evidence="1">Methyltransferase type 11 domain-containing protein</fullName>
    </recommendedName>
</protein>
<feature type="domain" description="Methyltransferase type 11" evidence="1">
    <location>
        <begin position="2"/>
        <end position="85"/>
    </location>
</feature>
<sequence>MDAGAGTCGTMQALRQVGRYVVGVELSDVSQTTCSPLFKMGLVKQGPLNRIPYPDHAYDVVFTSEVLEHVPTNLVGKSIEELVRCSRGVLFATISLRPSALDKPGRPPKVHLTVRPREWWEGKFREAGCKRDEVAFKLFQKYGTNGEEISPRFFPFNCNYNESVVNVS</sequence>
<dbReference type="CDD" id="cd02440">
    <property type="entry name" value="AdoMet_MTases"/>
    <property type="match status" value="1"/>
</dbReference>
<dbReference type="EMBL" id="HBDV01001091">
    <property type="protein sequence ID" value="CAD8216419.1"/>
    <property type="molecule type" value="Transcribed_RNA"/>
</dbReference>
<reference evidence="2" key="1">
    <citation type="submission" date="2021-01" db="EMBL/GenBank/DDBJ databases">
        <authorList>
            <person name="Corre E."/>
            <person name="Pelletier E."/>
            <person name="Niang G."/>
            <person name="Scheremetjew M."/>
            <person name="Finn R."/>
            <person name="Kale V."/>
            <person name="Holt S."/>
            <person name="Cochrane G."/>
            <person name="Meng A."/>
            <person name="Brown T."/>
            <person name="Cohen L."/>
        </authorList>
    </citation>
    <scope>NUCLEOTIDE SEQUENCE</scope>
    <source>
        <strain evidence="2">CCMP720</strain>
    </source>
</reference>
<evidence type="ECO:0000313" key="2">
    <source>
        <dbReference type="EMBL" id="CAD8216419.1"/>
    </source>
</evidence>
<accession>A0A7R9XNI0</accession>
<dbReference type="Gene3D" id="3.40.50.150">
    <property type="entry name" value="Vaccinia Virus protein VP39"/>
    <property type="match status" value="1"/>
</dbReference>
<evidence type="ECO:0000259" key="1">
    <source>
        <dbReference type="Pfam" id="PF08241"/>
    </source>
</evidence>
<name>A0A7R9XNI0_9CHLO</name>